<protein>
    <submittedName>
        <fullName evidence="1">Alkaline phosphatase family protein</fullName>
    </submittedName>
</protein>
<sequence length="446" mass="50334">MNKNKMLVISLDALGAEDAAFFETLPNFRRILLGGARCFNVSSVYPSLTYPAHTSIVTGCYPRKHGIVNNTRFQFRRESPDWFWQRKYIKTTTLYDEVIKAGGTVAAFLWPVTARSKINWNMPEIFANRPWDNQIFTSLRNGSAAFQAVLQQKFGHIRQGIRQPALDDFVTECVKYTLAVKQPDLTLVHLTDVDTQRHLYGVHAPQVREAILRHDRRLGGILDILEENGLMEQMNVIVLGDHYQKDTAMAIQLNYWFLQKGWLTARAGRLQQWQVYCKHCDGSAYVYIRKGFGYLKDAVREFLQELMSDPDSGVEQIIEGRDAAAMGADPHCSFMVEAKDGYYFQDGLNGPFLSVEHMDGITGPEAMYATHGYLPGKPGYQTVFMAKGPDIMENTDILSMCLVDEGPTLARILGVSLPETDGKVITAMLKTEAESILLEGPKDERI</sequence>
<dbReference type="InterPro" id="IPR002591">
    <property type="entry name" value="Phosphodiest/P_Trfase"/>
</dbReference>
<dbReference type="Gene3D" id="3.40.720.10">
    <property type="entry name" value="Alkaline Phosphatase, subunit A"/>
    <property type="match status" value="1"/>
</dbReference>
<dbReference type="SUPFAM" id="SSF53649">
    <property type="entry name" value="Alkaline phosphatase-like"/>
    <property type="match status" value="1"/>
</dbReference>
<dbReference type="CDD" id="cd16018">
    <property type="entry name" value="Enpp"/>
    <property type="match status" value="1"/>
</dbReference>
<proteinExistence type="predicted"/>
<gene>
    <name evidence="1" type="ORF">IAB46_13015</name>
</gene>
<accession>A0A9D1F6H5</accession>
<dbReference type="AlphaFoldDB" id="A0A9D1F6H5"/>
<reference evidence="1" key="2">
    <citation type="journal article" date="2021" name="PeerJ">
        <title>Extensive microbial diversity within the chicken gut microbiome revealed by metagenomics and culture.</title>
        <authorList>
            <person name="Gilroy R."/>
            <person name="Ravi A."/>
            <person name="Getino M."/>
            <person name="Pursley I."/>
            <person name="Horton D.L."/>
            <person name="Alikhan N.F."/>
            <person name="Baker D."/>
            <person name="Gharbi K."/>
            <person name="Hall N."/>
            <person name="Watson M."/>
            <person name="Adriaenssens E.M."/>
            <person name="Foster-Nyarko E."/>
            <person name="Jarju S."/>
            <person name="Secka A."/>
            <person name="Antonio M."/>
            <person name="Oren A."/>
            <person name="Chaudhuri R.R."/>
            <person name="La Ragione R."/>
            <person name="Hildebrand F."/>
            <person name="Pallen M.J."/>
        </authorList>
    </citation>
    <scope>NUCLEOTIDE SEQUENCE</scope>
    <source>
        <strain evidence="1">CHK178-757</strain>
    </source>
</reference>
<dbReference type="Pfam" id="PF01663">
    <property type="entry name" value="Phosphodiest"/>
    <property type="match status" value="1"/>
</dbReference>
<dbReference type="PANTHER" id="PTHR10151">
    <property type="entry name" value="ECTONUCLEOTIDE PYROPHOSPHATASE/PHOSPHODIESTERASE"/>
    <property type="match status" value="1"/>
</dbReference>
<dbReference type="GO" id="GO:0016787">
    <property type="term" value="F:hydrolase activity"/>
    <property type="evidence" value="ECO:0007669"/>
    <property type="project" value="UniProtKB-ARBA"/>
</dbReference>
<comment type="caution">
    <text evidence="1">The sequence shown here is derived from an EMBL/GenBank/DDBJ whole genome shotgun (WGS) entry which is preliminary data.</text>
</comment>
<dbReference type="PANTHER" id="PTHR10151:SF120">
    <property type="entry name" value="BIS(5'-ADENOSYL)-TRIPHOSPHATASE"/>
    <property type="match status" value="1"/>
</dbReference>
<dbReference type="InterPro" id="IPR017850">
    <property type="entry name" value="Alkaline_phosphatase_core_sf"/>
</dbReference>
<dbReference type="EMBL" id="DVIT01000056">
    <property type="protein sequence ID" value="HIS48446.1"/>
    <property type="molecule type" value="Genomic_DNA"/>
</dbReference>
<organism evidence="1 2">
    <name type="scientific">Candidatus Scybalocola faecigallinarum</name>
    <dbReference type="NCBI Taxonomy" id="2840941"/>
    <lineage>
        <taxon>Bacteria</taxon>
        <taxon>Bacillati</taxon>
        <taxon>Bacillota</taxon>
        <taxon>Clostridia</taxon>
        <taxon>Lachnospirales</taxon>
        <taxon>Lachnospiraceae</taxon>
        <taxon>Lachnospiraceae incertae sedis</taxon>
        <taxon>Candidatus Scybalocola (ex Gilroy et al. 2021)</taxon>
    </lineage>
</organism>
<name>A0A9D1F6H5_9FIRM</name>
<reference evidence="1" key="1">
    <citation type="submission" date="2020-10" db="EMBL/GenBank/DDBJ databases">
        <authorList>
            <person name="Gilroy R."/>
        </authorList>
    </citation>
    <scope>NUCLEOTIDE SEQUENCE</scope>
    <source>
        <strain evidence="1">CHK178-757</strain>
    </source>
</reference>
<dbReference type="Proteomes" id="UP000823927">
    <property type="component" value="Unassembled WGS sequence"/>
</dbReference>
<evidence type="ECO:0000313" key="1">
    <source>
        <dbReference type="EMBL" id="HIS48446.1"/>
    </source>
</evidence>
<evidence type="ECO:0000313" key="2">
    <source>
        <dbReference type="Proteomes" id="UP000823927"/>
    </source>
</evidence>